<dbReference type="EMBL" id="CP045226">
    <property type="protein sequence ID" value="QFS47727.1"/>
    <property type="molecule type" value="Genomic_DNA"/>
</dbReference>
<proteinExistence type="predicted"/>
<protein>
    <submittedName>
        <fullName evidence="1">Uncharacterized protein</fullName>
    </submittedName>
</protein>
<name>A0A5P8W4R2_9NOSO</name>
<sequence>MFSWLQITEFIEYNLIPFQTISQKSIVKNYRDDNSKELI</sequence>
<gene>
    <name evidence="1" type="ORF">GXM_05219</name>
</gene>
<keyword evidence="2" id="KW-1185">Reference proteome</keyword>
<evidence type="ECO:0000313" key="1">
    <source>
        <dbReference type="EMBL" id="QFS47727.1"/>
    </source>
</evidence>
<dbReference type="KEGG" id="nsh:GXM_05219"/>
<dbReference type="Proteomes" id="UP000326678">
    <property type="component" value="Chromosome Gxm1"/>
</dbReference>
<organism evidence="1 2">
    <name type="scientific">Nostoc sphaeroides CCNUC1</name>
    <dbReference type="NCBI Taxonomy" id="2653204"/>
    <lineage>
        <taxon>Bacteria</taxon>
        <taxon>Bacillati</taxon>
        <taxon>Cyanobacteriota</taxon>
        <taxon>Cyanophyceae</taxon>
        <taxon>Nostocales</taxon>
        <taxon>Nostocaceae</taxon>
        <taxon>Nostoc</taxon>
    </lineage>
</organism>
<reference evidence="1 2" key="1">
    <citation type="submission" date="2019-10" db="EMBL/GenBank/DDBJ databases">
        <title>Genomic and transcriptomic insights into the perfect genentic adaptation of a filamentous nitrogen-fixing cyanobacterium to rice fields.</title>
        <authorList>
            <person name="Chen Z."/>
        </authorList>
    </citation>
    <scope>NUCLEOTIDE SEQUENCE [LARGE SCALE GENOMIC DNA]</scope>
    <source>
        <strain evidence="1">CCNUC1</strain>
    </source>
</reference>
<accession>A0A5P8W4R2</accession>
<dbReference type="AlphaFoldDB" id="A0A5P8W4R2"/>
<evidence type="ECO:0000313" key="2">
    <source>
        <dbReference type="Proteomes" id="UP000326678"/>
    </source>
</evidence>